<evidence type="ECO:0000256" key="7">
    <source>
        <dbReference type="ARBA" id="ARBA00022967"/>
    </source>
</evidence>
<dbReference type="SMART" id="SM00382">
    <property type="entry name" value="AAA"/>
    <property type="match status" value="1"/>
</dbReference>
<sequence length="448" mass="47462">MAGAGHGHRAVQRHRPGAGRDHRLRPVLRGVQHQLLHQPACRPDGAVRPVRRLLHPAPGAGLGQDGAVHALPRARAGPPRGRPAHPLDQEGPPVSESGLVIDDLSVDYDSTRAVSGLSLHVPDGQTLAIVGPSGCGKSTVLRTIAGLTRPAEGRVVVGGRDLTHVPASARDVGLVPQNYALFPHLSVRGNIEYGLKARGVDKVARREAVDRLLAFTELTPLAQRRPSQLSGGQRQRVALARAMAIEPSVLLLDEPLAALDPQLRGAMRRQLLDLLGATTSINVIVTHDRHEALSMADVVAVMRDGRLVQAGSPRELWQAPADAFVADFLCGATYVDVVLDQDAVHAFDGRWAIPYAAVDAARPATGRARGRLLLRPDSLVLSEHRGTGTVPALVRHAEFVGESTLVTLEVAGTAVSVRTDQPVTTGTTVHAGLAGRPVAHPHPEEIAA</sequence>
<keyword evidence="15" id="KW-1185">Reference proteome</keyword>
<evidence type="ECO:0000256" key="6">
    <source>
        <dbReference type="ARBA" id="ARBA00022840"/>
    </source>
</evidence>
<dbReference type="SUPFAM" id="SSF50331">
    <property type="entry name" value="MOP-like"/>
    <property type="match status" value="1"/>
</dbReference>
<keyword evidence="5" id="KW-0547">Nucleotide-binding</keyword>
<dbReference type="GO" id="GO:0043190">
    <property type="term" value="C:ATP-binding cassette (ABC) transporter complex"/>
    <property type="evidence" value="ECO:0007669"/>
    <property type="project" value="InterPro"/>
</dbReference>
<keyword evidence="6 14" id="KW-0067">ATP-binding</keyword>
<comment type="caution">
    <text evidence="14">The sequence shown here is derived from an EMBL/GenBank/DDBJ whole genome shotgun (WGS) entry which is preliminary data.</text>
</comment>
<evidence type="ECO:0000256" key="3">
    <source>
        <dbReference type="ARBA" id="ARBA00022496"/>
    </source>
</evidence>
<gene>
    <name evidence="14" type="ORF">DNL40_07740</name>
</gene>
<keyword evidence="10" id="KW-0472">Membrane</keyword>
<dbReference type="Gene3D" id="3.40.50.300">
    <property type="entry name" value="P-loop containing nucleotide triphosphate hydrolases"/>
    <property type="match status" value="1"/>
</dbReference>
<dbReference type="InterPro" id="IPR015853">
    <property type="entry name" value="ABC_transpr_FbpC"/>
</dbReference>
<accession>A0A2W5WYJ2</accession>
<evidence type="ECO:0000256" key="1">
    <source>
        <dbReference type="ARBA" id="ARBA00022448"/>
    </source>
</evidence>
<dbReference type="GO" id="GO:0015408">
    <property type="term" value="F:ABC-type ferric iron transporter activity"/>
    <property type="evidence" value="ECO:0007669"/>
    <property type="project" value="InterPro"/>
</dbReference>
<dbReference type="InterPro" id="IPR017871">
    <property type="entry name" value="ABC_transporter-like_CS"/>
</dbReference>
<evidence type="ECO:0000256" key="9">
    <source>
        <dbReference type="ARBA" id="ARBA00023065"/>
    </source>
</evidence>
<evidence type="ECO:0000256" key="5">
    <source>
        <dbReference type="ARBA" id="ARBA00022741"/>
    </source>
</evidence>
<dbReference type="InterPro" id="IPR008995">
    <property type="entry name" value="Mo/tungstate-bd_C_term_dom"/>
</dbReference>
<evidence type="ECO:0000256" key="10">
    <source>
        <dbReference type="ARBA" id="ARBA00023136"/>
    </source>
</evidence>
<evidence type="ECO:0000256" key="2">
    <source>
        <dbReference type="ARBA" id="ARBA00022475"/>
    </source>
</evidence>
<keyword evidence="9" id="KW-0406">Ion transport</keyword>
<keyword evidence="3" id="KW-0410">Iron transport</keyword>
<evidence type="ECO:0000313" key="15">
    <source>
        <dbReference type="Proteomes" id="UP000248783"/>
    </source>
</evidence>
<dbReference type="PANTHER" id="PTHR42781">
    <property type="entry name" value="SPERMIDINE/PUTRESCINE IMPORT ATP-BINDING PROTEIN POTA"/>
    <property type="match status" value="1"/>
</dbReference>
<keyword evidence="7" id="KW-1278">Translocase</keyword>
<dbReference type="EC" id="7.6.2.9" evidence="11"/>
<dbReference type="InterPro" id="IPR050093">
    <property type="entry name" value="ABC_SmlMolc_Importer"/>
</dbReference>
<proteinExistence type="predicted"/>
<dbReference type="PROSITE" id="PS50893">
    <property type="entry name" value="ABC_TRANSPORTER_2"/>
    <property type="match status" value="1"/>
</dbReference>
<evidence type="ECO:0000256" key="11">
    <source>
        <dbReference type="ARBA" id="ARBA00066388"/>
    </source>
</evidence>
<dbReference type="InterPro" id="IPR003593">
    <property type="entry name" value="AAA+_ATPase"/>
</dbReference>
<dbReference type="InterPro" id="IPR027417">
    <property type="entry name" value="P-loop_NTPase"/>
</dbReference>
<dbReference type="Pfam" id="PF00005">
    <property type="entry name" value="ABC_tran"/>
    <property type="match status" value="1"/>
</dbReference>
<protein>
    <recommendedName>
        <fullName evidence="11">ABC-type quaternary amine transporter</fullName>
        <ecNumber evidence="11">7.6.2.9</ecNumber>
    </recommendedName>
</protein>
<feature type="domain" description="ABC transporter" evidence="13">
    <location>
        <begin position="99"/>
        <end position="329"/>
    </location>
</feature>
<evidence type="ECO:0000256" key="8">
    <source>
        <dbReference type="ARBA" id="ARBA00023004"/>
    </source>
</evidence>
<evidence type="ECO:0000259" key="13">
    <source>
        <dbReference type="PROSITE" id="PS50893"/>
    </source>
</evidence>
<keyword evidence="4" id="KW-0997">Cell inner membrane</keyword>
<dbReference type="PROSITE" id="PS00211">
    <property type="entry name" value="ABC_TRANSPORTER_1"/>
    <property type="match status" value="1"/>
</dbReference>
<dbReference type="PANTHER" id="PTHR42781:SF5">
    <property type="entry name" value="PUTRESCINE TRANSPORT ATP-BINDING PROTEIN POTG"/>
    <property type="match status" value="1"/>
</dbReference>
<dbReference type="FunFam" id="3.40.50.300:FF:000425">
    <property type="entry name" value="Probable ABC transporter, ATP-binding subunit"/>
    <property type="match status" value="1"/>
</dbReference>
<dbReference type="InterPro" id="IPR013611">
    <property type="entry name" value="Transp-assoc_OB_typ2"/>
</dbReference>
<keyword evidence="2" id="KW-1003">Cell membrane</keyword>
<name>A0A2W5WYJ2_9MICO</name>
<dbReference type="GO" id="GO:0015418">
    <property type="term" value="F:ABC-type quaternary ammonium compound transporting activity"/>
    <property type="evidence" value="ECO:0007669"/>
    <property type="project" value="UniProtKB-EC"/>
</dbReference>
<keyword evidence="8" id="KW-0408">Iron</keyword>
<dbReference type="CDD" id="cd03259">
    <property type="entry name" value="ABC_Carb_Solutes_like"/>
    <property type="match status" value="1"/>
</dbReference>
<dbReference type="GO" id="GO:0016887">
    <property type="term" value="F:ATP hydrolysis activity"/>
    <property type="evidence" value="ECO:0007669"/>
    <property type="project" value="InterPro"/>
</dbReference>
<dbReference type="SUPFAM" id="SSF52540">
    <property type="entry name" value="P-loop containing nucleoside triphosphate hydrolases"/>
    <property type="match status" value="1"/>
</dbReference>
<dbReference type="AlphaFoldDB" id="A0A2W5WYJ2"/>
<feature type="region of interest" description="Disordered" evidence="12">
    <location>
        <begin position="1"/>
        <end position="24"/>
    </location>
</feature>
<dbReference type="EMBL" id="QKWH01000004">
    <property type="protein sequence ID" value="PZR53396.1"/>
    <property type="molecule type" value="Genomic_DNA"/>
</dbReference>
<evidence type="ECO:0000256" key="12">
    <source>
        <dbReference type="SAM" id="MobiDB-lite"/>
    </source>
</evidence>
<evidence type="ECO:0000313" key="14">
    <source>
        <dbReference type="EMBL" id="PZR53396.1"/>
    </source>
</evidence>
<dbReference type="InterPro" id="IPR003439">
    <property type="entry name" value="ABC_transporter-like_ATP-bd"/>
</dbReference>
<reference evidence="14 15" key="1">
    <citation type="submission" date="2018-06" db="EMBL/GenBank/DDBJ databases">
        <title>Whole genome sequencing of a novel hydrocarbon degrading bacterial strain, PW21 isolated from oil contaminated produced water sample.</title>
        <authorList>
            <person name="Nagkirti P."/>
            <person name="Shaikh A."/>
            <person name="Gowdaman V."/>
            <person name="Engineer A.E."/>
            <person name="Dagar S."/>
            <person name="Dhakephalkar P.K."/>
        </authorList>
    </citation>
    <scope>NUCLEOTIDE SEQUENCE [LARGE SCALE GENOMIC DNA]</scope>
    <source>
        <strain evidence="14 15">PW21</strain>
    </source>
</reference>
<organism evidence="14 15">
    <name type="scientific">Xylanimonas oleitrophica</name>
    <dbReference type="NCBI Taxonomy" id="2607479"/>
    <lineage>
        <taxon>Bacteria</taxon>
        <taxon>Bacillati</taxon>
        <taxon>Actinomycetota</taxon>
        <taxon>Actinomycetes</taxon>
        <taxon>Micrococcales</taxon>
        <taxon>Promicromonosporaceae</taxon>
        <taxon>Xylanimonas</taxon>
    </lineage>
</organism>
<evidence type="ECO:0000256" key="4">
    <source>
        <dbReference type="ARBA" id="ARBA00022519"/>
    </source>
</evidence>
<dbReference type="GO" id="GO:0005524">
    <property type="term" value="F:ATP binding"/>
    <property type="evidence" value="ECO:0007669"/>
    <property type="project" value="UniProtKB-KW"/>
</dbReference>
<feature type="region of interest" description="Disordered" evidence="12">
    <location>
        <begin position="71"/>
        <end position="95"/>
    </location>
</feature>
<dbReference type="Proteomes" id="UP000248783">
    <property type="component" value="Unassembled WGS sequence"/>
</dbReference>
<dbReference type="Pfam" id="PF08402">
    <property type="entry name" value="TOBE_2"/>
    <property type="match status" value="1"/>
</dbReference>
<keyword evidence="1" id="KW-0813">Transport</keyword>